<organism evidence="1 2">
    <name type="scientific">Trichoderma ghanense</name>
    <dbReference type="NCBI Taxonomy" id="65468"/>
    <lineage>
        <taxon>Eukaryota</taxon>
        <taxon>Fungi</taxon>
        <taxon>Dikarya</taxon>
        <taxon>Ascomycota</taxon>
        <taxon>Pezizomycotina</taxon>
        <taxon>Sordariomycetes</taxon>
        <taxon>Hypocreomycetidae</taxon>
        <taxon>Hypocreales</taxon>
        <taxon>Hypocreaceae</taxon>
        <taxon>Trichoderma</taxon>
    </lineage>
</organism>
<dbReference type="RefSeq" id="XP_073559958.1">
    <property type="nucleotide sequence ID" value="XM_073702117.1"/>
</dbReference>
<gene>
    <name evidence="1" type="ORF">CCMA1212_004828</name>
</gene>
<evidence type="ECO:0000313" key="2">
    <source>
        <dbReference type="Proteomes" id="UP001642720"/>
    </source>
</evidence>
<sequence>MYKDSFYEMKRRRTGQSMFDRRFNEITANNQLHRPANSGTTVALGSPLSQSPFGIFRIALERKDVARMSGSSAAAQNLPSVPESTT</sequence>
<accession>A0ABY2H619</accession>
<evidence type="ECO:0000313" key="1">
    <source>
        <dbReference type="EMBL" id="TFB03757.1"/>
    </source>
</evidence>
<comment type="caution">
    <text evidence="1">The sequence shown here is derived from an EMBL/GenBank/DDBJ whole genome shotgun (WGS) entry which is preliminary data.</text>
</comment>
<dbReference type="EMBL" id="PPTA01000005">
    <property type="protein sequence ID" value="TFB03757.1"/>
    <property type="molecule type" value="Genomic_DNA"/>
</dbReference>
<dbReference type="GeneID" id="300576567"/>
<keyword evidence="2" id="KW-1185">Reference proteome</keyword>
<protein>
    <submittedName>
        <fullName evidence="1">Uncharacterized protein</fullName>
    </submittedName>
</protein>
<name>A0ABY2H619_9HYPO</name>
<reference evidence="1 2" key="1">
    <citation type="submission" date="2018-01" db="EMBL/GenBank/DDBJ databases">
        <title>Genome characterization of the sugarcane-associated fungus Trichoderma ghanense CCMA-1212 and their application in lignocelulose bioconversion.</title>
        <authorList>
            <person name="Steindorff A.S."/>
            <person name="Mendes T.D."/>
            <person name="Vilela E.S.D."/>
            <person name="Rodrigues D.S."/>
            <person name="Formighieri E.F."/>
            <person name="Melo I.S."/>
            <person name="Favaro L.C.L."/>
        </authorList>
    </citation>
    <scope>NUCLEOTIDE SEQUENCE [LARGE SCALE GENOMIC DNA]</scope>
    <source>
        <strain evidence="1 2">CCMA-1212</strain>
    </source>
</reference>
<dbReference type="Proteomes" id="UP001642720">
    <property type="component" value="Unassembled WGS sequence"/>
</dbReference>
<proteinExistence type="predicted"/>